<protein>
    <submittedName>
        <fullName evidence="2">LD12764p</fullName>
    </submittedName>
</protein>
<evidence type="ECO:0000313" key="3">
    <source>
        <dbReference type="FlyBase" id="FBgn0016756"/>
    </source>
</evidence>
<accession>Q95RT0</accession>
<dbReference type="OrthoDB" id="289038at2759"/>
<evidence type="ECO:0000256" key="1">
    <source>
        <dbReference type="SAM" id="SignalP"/>
    </source>
</evidence>
<dbReference type="AGR" id="FB:FBgn0016756"/>
<reference evidence="2" key="1">
    <citation type="submission" date="2001-10" db="EMBL/GenBank/DDBJ databases">
        <authorList>
            <person name="Stapleton M."/>
            <person name="Brokstein P."/>
            <person name="Hong L."/>
            <person name="Agbayani A."/>
            <person name="Carlson J."/>
            <person name="Champe M."/>
            <person name="Chavez C."/>
            <person name="Dorsett V."/>
            <person name="Farfan D."/>
            <person name="Frise E."/>
            <person name="George R."/>
            <person name="Gonzalez M."/>
            <person name="Guarin H."/>
            <person name="Li P."/>
            <person name="Liao G."/>
            <person name="Miranda A."/>
            <person name="Mungall C.J."/>
            <person name="Nunoo J."/>
            <person name="Pacleb J."/>
            <person name="Paragas V."/>
            <person name="Park S."/>
            <person name="Phouanenavong S."/>
            <person name="Wan K."/>
            <person name="Yu C."/>
            <person name="Lewis S.E."/>
            <person name="Rubin G.M."/>
            <person name="Celniker S."/>
        </authorList>
    </citation>
    <scope>NUCLEOTIDE SEQUENCE</scope>
    <source>
        <strain evidence="2">Berkeley</strain>
    </source>
</reference>
<dbReference type="FlyBase" id="FBgn0016756">
    <property type="gene designation" value="Usp47"/>
</dbReference>
<feature type="chain" id="PRO_5004322160" evidence="1">
    <location>
        <begin position="24"/>
        <end position="129"/>
    </location>
</feature>
<dbReference type="EMBL" id="AY061159">
    <property type="protein sequence ID" value="AAL28707.1"/>
    <property type="molecule type" value="mRNA"/>
</dbReference>
<keyword evidence="1" id="KW-0732">Signal</keyword>
<name>Q95RT0_DROME</name>
<feature type="signal peptide" evidence="1">
    <location>
        <begin position="1"/>
        <end position="23"/>
    </location>
</feature>
<organism evidence="2">
    <name type="scientific">Drosophila melanogaster</name>
    <name type="common">Fruit fly</name>
    <dbReference type="NCBI Taxonomy" id="7227"/>
    <lineage>
        <taxon>Eukaryota</taxon>
        <taxon>Metazoa</taxon>
        <taxon>Ecdysozoa</taxon>
        <taxon>Arthropoda</taxon>
        <taxon>Hexapoda</taxon>
        <taxon>Insecta</taxon>
        <taxon>Pterygota</taxon>
        <taxon>Neoptera</taxon>
        <taxon>Endopterygota</taxon>
        <taxon>Diptera</taxon>
        <taxon>Brachycera</taxon>
        <taxon>Muscomorpha</taxon>
        <taxon>Ephydroidea</taxon>
        <taxon>Drosophilidae</taxon>
        <taxon>Drosophila</taxon>
        <taxon>Sophophora</taxon>
    </lineage>
</organism>
<evidence type="ECO:0000313" key="2">
    <source>
        <dbReference type="EMBL" id="AAL28707.1"/>
    </source>
</evidence>
<sequence length="129" mass="14240">MHSVRPMVIAMVMMMMMTLVVHWRQIIIPVASSGGNSDGRLFTKFPCALVTTSISGGSRCSIGCTCYMCISIYIYIYICIRQLVLARTNKARKANPEHVNICGCGRWDGIFLVSAALFANGVENKKISQ</sequence>
<dbReference type="AlphaFoldDB" id="Q95RT0"/>
<gene>
    <name evidence="3" type="primary">Usp47</name>
    <name evidence="3" type="synonym">Ubp64E</name>
    <name evidence="3" type="ORF">CG5486</name>
</gene>
<proteinExistence type="evidence at transcript level"/>